<reference evidence="4" key="1">
    <citation type="submission" date="2021-03" db="EMBL/GenBank/DDBJ databases">
        <title>Assistant Professor.</title>
        <authorList>
            <person name="Huq M.A."/>
        </authorList>
    </citation>
    <scope>NUCLEOTIDE SEQUENCE [LARGE SCALE GENOMIC DNA]</scope>
    <source>
        <strain evidence="4">MAH-28</strain>
    </source>
</reference>
<accession>A0ABS3YGK8</accession>
<organism evidence="3 4">
    <name type="scientific">Chitinophaga chungangae</name>
    <dbReference type="NCBI Taxonomy" id="2821488"/>
    <lineage>
        <taxon>Bacteria</taxon>
        <taxon>Pseudomonadati</taxon>
        <taxon>Bacteroidota</taxon>
        <taxon>Chitinophagia</taxon>
        <taxon>Chitinophagales</taxon>
        <taxon>Chitinophagaceae</taxon>
        <taxon>Chitinophaga</taxon>
    </lineage>
</organism>
<dbReference type="PANTHER" id="PTHR43669:SF14">
    <property type="entry name" value="OXIDOREDUCTASE"/>
    <property type="match status" value="1"/>
</dbReference>
<keyword evidence="2" id="KW-0560">Oxidoreductase</keyword>
<evidence type="ECO:0000313" key="3">
    <source>
        <dbReference type="EMBL" id="MBO9153827.1"/>
    </source>
</evidence>
<comment type="similarity">
    <text evidence="1">Belongs to the short-chain dehydrogenases/reductases (SDR) family.</text>
</comment>
<proteinExistence type="inferred from homology"/>
<comment type="caution">
    <text evidence="3">The sequence shown here is derived from an EMBL/GenBank/DDBJ whole genome shotgun (WGS) entry which is preliminary data.</text>
</comment>
<evidence type="ECO:0000313" key="4">
    <source>
        <dbReference type="Proteomes" id="UP000679126"/>
    </source>
</evidence>
<gene>
    <name evidence="3" type="ORF">J7I43_16485</name>
</gene>
<dbReference type="CDD" id="cd05233">
    <property type="entry name" value="SDR_c"/>
    <property type="match status" value="1"/>
</dbReference>
<dbReference type="InterPro" id="IPR002347">
    <property type="entry name" value="SDR_fam"/>
</dbReference>
<dbReference type="EMBL" id="JAGHKP010000003">
    <property type="protein sequence ID" value="MBO9153827.1"/>
    <property type="molecule type" value="Genomic_DNA"/>
</dbReference>
<dbReference type="InterPro" id="IPR036291">
    <property type="entry name" value="NAD(P)-bd_dom_sf"/>
</dbReference>
<dbReference type="SUPFAM" id="SSF51735">
    <property type="entry name" value="NAD(P)-binding Rossmann-fold domains"/>
    <property type="match status" value="1"/>
</dbReference>
<dbReference type="PRINTS" id="PR00081">
    <property type="entry name" value="GDHRDH"/>
</dbReference>
<protein>
    <submittedName>
        <fullName evidence="3">SDR family oxidoreductase</fullName>
    </submittedName>
</protein>
<dbReference type="Proteomes" id="UP000679126">
    <property type="component" value="Unassembled WGS sequence"/>
</dbReference>
<name>A0ABS3YGK8_9BACT</name>
<dbReference type="Gene3D" id="3.40.50.720">
    <property type="entry name" value="NAD(P)-binding Rossmann-like Domain"/>
    <property type="match status" value="1"/>
</dbReference>
<sequence length="267" mass="28101">MNILENKVAVVFAASGDIAGAIAGAFAQHGAKVYLSALDPEPVKQLAARIHDAGGWAKAAKVNALNEEEIDKYLGKIVAENGRLDIVFNGIWPKLSENGSGKPVTEIAYTEFLNAIEVPCGSQFLTSRIAARYMIKTQSQGTVLTLSAGVSRMKLPFKSGVAAACTAIEGLTRAMAAELGRFGIKVICLNTGAIAETKIMRETAIATAAKLGIPLPDFIARSKEALLLQTGPSLKQIGEVAAFLVSENGVTFNSHIVDADCGRTDVI</sequence>
<evidence type="ECO:0000256" key="2">
    <source>
        <dbReference type="ARBA" id="ARBA00023002"/>
    </source>
</evidence>
<keyword evidence="4" id="KW-1185">Reference proteome</keyword>
<evidence type="ECO:0000256" key="1">
    <source>
        <dbReference type="ARBA" id="ARBA00006484"/>
    </source>
</evidence>
<dbReference type="Pfam" id="PF13561">
    <property type="entry name" value="adh_short_C2"/>
    <property type="match status" value="1"/>
</dbReference>
<dbReference type="PANTHER" id="PTHR43669">
    <property type="entry name" value="5-KETO-D-GLUCONATE 5-REDUCTASE"/>
    <property type="match status" value="1"/>
</dbReference>
<dbReference type="RefSeq" id="WP_209146950.1">
    <property type="nucleotide sequence ID" value="NZ_JAGHKP010000003.1"/>
</dbReference>